<sequence>MSDSILESAAYRERTDALFLAAALQTDETRVQPNDVQDLWPALGYNDAREFEKEAPMNGECGHR</sequence>
<comment type="caution">
    <text evidence="1">The sequence shown here is derived from an EMBL/GenBank/DDBJ whole genome shotgun (WGS) entry which is preliminary data.</text>
</comment>
<dbReference type="RefSeq" id="WP_231440011.1">
    <property type="nucleotide sequence ID" value="NZ_JAJOMB010000003.1"/>
</dbReference>
<keyword evidence="2" id="KW-1185">Reference proteome</keyword>
<accession>A0A9X1NB31</accession>
<reference evidence="1" key="1">
    <citation type="submission" date="2021-11" db="EMBL/GenBank/DDBJ databases">
        <title>Streptomyces corallinus and Kineosporia corallina sp. nov., two new coral-derived marine actinobacteria.</title>
        <authorList>
            <person name="Buangrab K."/>
            <person name="Sutthacheep M."/>
            <person name="Yeemin T."/>
            <person name="Harunari E."/>
            <person name="Igarashi Y."/>
            <person name="Sripreechasak P."/>
            <person name="Kanchanasin P."/>
            <person name="Tanasupawat S."/>
            <person name="Phongsopitanun W."/>
        </authorList>
    </citation>
    <scope>NUCLEOTIDE SEQUENCE</scope>
    <source>
        <strain evidence="1">JCM 31032</strain>
    </source>
</reference>
<dbReference type="AlphaFoldDB" id="A0A9X1NB31"/>
<gene>
    <name evidence="1" type="ORF">LR394_08010</name>
</gene>
<dbReference type="EMBL" id="JAJOMB010000003">
    <property type="protein sequence ID" value="MCD5310835.1"/>
    <property type="molecule type" value="Genomic_DNA"/>
</dbReference>
<proteinExistence type="predicted"/>
<organism evidence="1 2">
    <name type="scientific">Kineosporia babensis</name>
    <dbReference type="NCBI Taxonomy" id="499548"/>
    <lineage>
        <taxon>Bacteria</taxon>
        <taxon>Bacillati</taxon>
        <taxon>Actinomycetota</taxon>
        <taxon>Actinomycetes</taxon>
        <taxon>Kineosporiales</taxon>
        <taxon>Kineosporiaceae</taxon>
        <taxon>Kineosporia</taxon>
    </lineage>
</organism>
<name>A0A9X1NB31_9ACTN</name>
<evidence type="ECO:0000313" key="1">
    <source>
        <dbReference type="EMBL" id="MCD5310835.1"/>
    </source>
</evidence>
<evidence type="ECO:0000313" key="2">
    <source>
        <dbReference type="Proteomes" id="UP001138997"/>
    </source>
</evidence>
<dbReference type="Proteomes" id="UP001138997">
    <property type="component" value="Unassembled WGS sequence"/>
</dbReference>
<protein>
    <submittedName>
        <fullName evidence="1">Uncharacterized protein</fullName>
    </submittedName>
</protein>